<feature type="domain" description="TonB-dependent receptor plug" evidence="12">
    <location>
        <begin position="114"/>
        <end position="229"/>
    </location>
</feature>
<proteinExistence type="inferred from homology"/>
<keyword evidence="7 8" id="KW-0998">Cell outer membrane</keyword>
<dbReference type="Pfam" id="PF13715">
    <property type="entry name" value="CarbopepD_reg_2"/>
    <property type="match status" value="1"/>
</dbReference>
<dbReference type="InterPro" id="IPR012910">
    <property type="entry name" value="Plug_dom"/>
</dbReference>
<dbReference type="Pfam" id="PF00593">
    <property type="entry name" value="TonB_dep_Rec_b-barrel"/>
    <property type="match status" value="1"/>
</dbReference>
<dbReference type="NCBIfam" id="TIGR04056">
    <property type="entry name" value="OMP_RagA_SusC"/>
    <property type="match status" value="1"/>
</dbReference>
<dbReference type="InterPro" id="IPR000531">
    <property type="entry name" value="Beta-barrel_TonB"/>
</dbReference>
<feature type="signal peptide" evidence="10">
    <location>
        <begin position="1"/>
        <end position="21"/>
    </location>
</feature>
<dbReference type="RefSeq" id="WP_109568523.1">
    <property type="nucleotide sequence ID" value="NZ_CP029463.1"/>
</dbReference>
<keyword evidence="4 8" id="KW-0812">Transmembrane</keyword>
<dbReference type="InterPro" id="IPR023997">
    <property type="entry name" value="TonB-dep_OMP_SusC/RagA_CS"/>
</dbReference>
<dbReference type="OrthoDB" id="9768177at2"/>
<evidence type="ECO:0000256" key="9">
    <source>
        <dbReference type="RuleBase" id="RU003357"/>
    </source>
</evidence>
<dbReference type="SUPFAM" id="SSF49464">
    <property type="entry name" value="Carboxypeptidase regulatory domain-like"/>
    <property type="match status" value="1"/>
</dbReference>
<keyword evidence="10" id="KW-0732">Signal</keyword>
<evidence type="ECO:0000256" key="7">
    <source>
        <dbReference type="ARBA" id="ARBA00023237"/>
    </source>
</evidence>
<dbReference type="Gene3D" id="2.60.40.1120">
    <property type="entry name" value="Carboxypeptidase-like, regulatory domain"/>
    <property type="match status" value="1"/>
</dbReference>
<comment type="subcellular location">
    <subcellularLocation>
        <location evidence="1 8">Cell outer membrane</location>
        <topology evidence="1 8">Multi-pass membrane protein</topology>
    </subcellularLocation>
</comment>
<dbReference type="GO" id="GO:0009279">
    <property type="term" value="C:cell outer membrane"/>
    <property type="evidence" value="ECO:0007669"/>
    <property type="project" value="UniProtKB-SubCell"/>
</dbReference>
<evidence type="ECO:0000256" key="10">
    <source>
        <dbReference type="SAM" id="SignalP"/>
    </source>
</evidence>
<dbReference type="NCBIfam" id="TIGR04057">
    <property type="entry name" value="SusC_RagA_signa"/>
    <property type="match status" value="1"/>
</dbReference>
<evidence type="ECO:0000256" key="8">
    <source>
        <dbReference type="PROSITE-ProRule" id="PRU01360"/>
    </source>
</evidence>
<gene>
    <name evidence="13" type="ORF">DI487_04025</name>
</gene>
<evidence type="ECO:0000256" key="4">
    <source>
        <dbReference type="ARBA" id="ARBA00022692"/>
    </source>
</evidence>
<dbReference type="EMBL" id="CP029463">
    <property type="protein sequence ID" value="AWM13120.1"/>
    <property type="molecule type" value="Genomic_DNA"/>
</dbReference>
<dbReference type="InterPro" id="IPR039426">
    <property type="entry name" value="TonB-dep_rcpt-like"/>
</dbReference>
<evidence type="ECO:0000256" key="1">
    <source>
        <dbReference type="ARBA" id="ARBA00004571"/>
    </source>
</evidence>
<dbReference type="InterPro" id="IPR036942">
    <property type="entry name" value="Beta-barrel_TonB_sf"/>
</dbReference>
<name>A0A2U8QSH4_9FLAO</name>
<evidence type="ECO:0000259" key="12">
    <source>
        <dbReference type="Pfam" id="PF07715"/>
    </source>
</evidence>
<accession>A0A2U8QSH4</accession>
<evidence type="ECO:0000256" key="6">
    <source>
        <dbReference type="ARBA" id="ARBA00023136"/>
    </source>
</evidence>
<dbReference type="Pfam" id="PF07715">
    <property type="entry name" value="Plug"/>
    <property type="match status" value="1"/>
</dbReference>
<evidence type="ECO:0000256" key="2">
    <source>
        <dbReference type="ARBA" id="ARBA00022448"/>
    </source>
</evidence>
<sequence length="968" mass="107377">MKTLQKKLLLLLLILPISMFAQNTLKGVVLDSGSQQPLPGVNILVKGTSNGTTTDFDGNFTLNNLKKNDILILKYIGFKEVTYTYTGQDNVTITMTEDLQQLQDIVVIGYGTVKKEDATGSVSTVTEKNFVKGPVVAADQMIQGKVAGVQITNGGGAPGEGATIRIRQGSSLSGNNDPLFVIDGVPVAADNTGGRNPLASINQNDIESVTVLKDASATAIYGSRASNGVIIITTKKGKSGEMKINYSGNVSYSSIAKKVDVLSGDQLRSYVNTYGNTNQQALLGTANTNWQEEIYRDAIGTDHNISLSGGSDNITYRASAGFTDMDGILKEDNFTRATTSASVVGNFFNEHLKIEANNKTSSMRNNYSERSAIGSSLAFDPTQNIYNSDGSYFEWNQQLASRNPVALINQSHNYGTAFRSLGNIQAEYKLHFFPDLKAVANFGYDYTTGRSYGGYGYDSNYYYTNASAEYDYTNDSKNRLMDLYLNYHKDIDAIKGSVELTAGYNYQNFDYINNGGYSVNIAGVESVTPATKTGYNLQSYFARGIFNFYDKYVLTATIRRDGTSRFAPEYRWSNFPSAALAWKIDKEKFLENVSSISSLKLRIGWGITGQQDIGKLYPSLPTYLSSDNQAQYQIGDTFYTTVRPQAYNSNLKWEQTETRNIGLDFGLIKNRITGSIDLYEKRTKDLIAYVPNPAFYGFSNYDYYNIGKTKNQGIEMALEAVVVSTDDWNFTVGGNMTLQNSKVTGLIDGAPDFGISTGGITGGIDNQVQRIQVDYAPNAYYVYEQAYDSNGQPIDGVFVDRNGDGQITTDDRYFYKKPQADVYYGFYTNLSYKNWDLAMSWRGSWGNYNYYNVDSNLGWSNQILIRDTDLGNATTEVLDTNFSYSGSERYLSDYYIRDASFIRMDNLTIAYNFKNFLGSKANARLSLAGQNLILITDYKGIDPEVNGGIDNTIYPRPRMYTFGLNVNF</sequence>
<dbReference type="AlphaFoldDB" id="A0A2U8QSH4"/>
<dbReference type="Gene3D" id="2.170.130.10">
    <property type="entry name" value="TonB-dependent receptor, plug domain"/>
    <property type="match status" value="1"/>
</dbReference>
<keyword evidence="2 8" id="KW-0813">Transport</keyword>
<protein>
    <submittedName>
        <fullName evidence="13">SusC/RagA family TonB-linked outer membrane protein</fullName>
    </submittedName>
</protein>
<feature type="chain" id="PRO_5015841278" evidence="10">
    <location>
        <begin position="22"/>
        <end position="968"/>
    </location>
</feature>
<keyword evidence="3 8" id="KW-1134">Transmembrane beta strand</keyword>
<evidence type="ECO:0000256" key="5">
    <source>
        <dbReference type="ARBA" id="ARBA00023077"/>
    </source>
</evidence>
<dbReference type="FunFam" id="2.170.130.10:FF:000008">
    <property type="entry name" value="SusC/RagA family TonB-linked outer membrane protein"/>
    <property type="match status" value="1"/>
</dbReference>
<dbReference type="Proteomes" id="UP000245429">
    <property type="component" value="Chromosome"/>
</dbReference>
<keyword evidence="6 8" id="KW-0472">Membrane</keyword>
<keyword evidence="14" id="KW-1185">Reference proteome</keyword>
<keyword evidence="5 9" id="KW-0798">TonB box</keyword>
<reference evidence="13 14" key="1">
    <citation type="submission" date="2018-05" db="EMBL/GenBank/DDBJ databases">
        <title>Flavobacterium sp. MEBiC07310.</title>
        <authorList>
            <person name="Baek K."/>
        </authorList>
    </citation>
    <scope>NUCLEOTIDE SEQUENCE [LARGE SCALE GENOMIC DNA]</scope>
    <source>
        <strain evidence="13 14">MEBiC07310</strain>
    </source>
</reference>
<evidence type="ECO:0000313" key="14">
    <source>
        <dbReference type="Proteomes" id="UP000245429"/>
    </source>
</evidence>
<organism evidence="13 14">
    <name type="scientific">Flavobacterium sediminis</name>
    <dbReference type="NCBI Taxonomy" id="2201181"/>
    <lineage>
        <taxon>Bacteria</taxon>
        <taxon>Pseudomonadati</taxon>
        <taxon>Bacteroidota</taxon>
        <taxon>Flavobacteriia</taxon>
        <taxon>Flavobacteriales</taxon>
        <taxon>Flavobacteriaceae</taxon>
        <taxon>Flavobacterium</taxon>
    </lineage>
</organism>
<feature type="domain" description="TonB-dependent receptor-like beta-barrel" evidence="11">
    <location>
        <begin position="383"/>
        <end position="932"/>
    </location>
</feature>
<dbReference type="SUPFAM" id="SSF56935">
    <property type="entry name" value="Porins"/>
    <property type="match status" value="1"/>
</dbReference>
<dbReference type="PROSITE" id="PS52016">
    <property type="entry name" value="TONB_DEPENDENT_REC_3"/>
    <property type="match status" value="1"/>
</dbReference>
<dbReference type="InterPro" id="IPR023996">
    <property type="entry name" value="TonB-dep_OMP_SusC/RagA"/>
</dbReference>
<dbReference type="InterPro" id="IPR037066">
    <property type="entry name" value="Plug_dom_sf"/>
</dbReference>
<evidence type="ECO:0000256" key="3">
    <source>
        <dbReference type="ARBA" id="ARBA00022452"/>
    </source>
</evidence>
<evidence type="ECO:0000313" key="13">
    <source>
        <dbReference type="EMBL" id="AWM13120.1"/>
    </source>
</evidence>
<dbReference type="Gene3D" id="2.40.170.20">
    <property type="entry name" value="TonB-dependent receptor, beta-barrel domain"/>
    <property type="match status" value="1"/>
</dbReference>
<dbReference type="KEGG" id="fse:DI487_04025"/>
<comment type="similarity">
    <text evidence="8 9">Belongs to the TonB-dependent receptor family.</text>
</comment>
<evidence type="ECO:0000259" key="11">
    <source>
        <dbReference type="Pfam" id="PF00593"/>
    </source>
</evidence>
<dbReference type="InterPro" id="IPR008969">
    <property type="entry name" value="CarboxyPept-like_regulatory"/>
</dbReference>